<dbReference type="GO" id="GO:0005634">
    <property type="term" value="C:nucleus"/>
    <property type="evidence" value="ECO:0007669"/>
    <property type="project" value="UniProtKB-SubCell"/>
</dbReference>
<evidence type="ECO:0000313" key="5">
    <source>
        <dbReference type="EMBL" id="EKD00643.1"/>
    </source>
</evidence>
<dbReference type="PANTHER" id="PTHR14149:SF14">
    <property type="entry name" value="CALPONIN-HOMOLOGY (CH) DOMAIN-CONTAINING PROTEIN"/>
    <property type="match status" value="1"/>
</dbReference>
<dbReference type="STRING" id="1220162.K1VV75"/>
<dbReference type="Gene3D" id="1.10.506.10">
    <property type="entry name" value="GTPase Activation - p120gap, domain 1"/>
    <property type="match status" value="1"/>
</dbReference>
<dbReference type="eggNOG" id="KOG1914">
    <property type="taxonomic scope" value="Eukaryota"/>
</dbReference>
<dbReference type="SUPFAM" id="SSF48452">
    <property type="entry name" value="TPR-like"/>
    <property type="match status" value="1"/>
</dbReference>
<dbReference type="PROSITE" id="PS50018">
    <property type="entry name" value="RAS_GTPASE_ACTIV_2"/>
    <property type="match status" value="1"/>
</dbReference>
<dbReference type="InterPro" id="IPR011990">
    <property type="entry name" value="TPR-like_helical_dom_sf"/>
</dbReference>
<dbReference type="InParanoid" id="K1VV75"/>
<dbReference type="Pfam" id="PF05843">
    <property type="entry name" value="Suf"/>
    <property type="match status" value="1"/>
</dbReference>
<dbReference type="GO" id="GO:0005516">
    <property type="term" value="F:calmodulin binding"/>
    <property type="evidence" value="ECO:0007669"/>
    <property type="project" value="TreeGrafter"/>
</dbReference>
<keyword evidence="2" id="KW-0677">Repeat</keyword>
<dbReference type="Gene3D" id="1.25.40.1040">
    <property type="match status" value="1"/>
</dbReference>
<dbReference type="GO" id="GO:0005096">
    <property type="term" value="F:GTPase activator activity"/>
    <property type="evidence" value="ECO:0007669"/>
    <property type="project" value="TreeGrafter"/>
</dbReference>
<dbReference type="GO" id="GO:0051015">
    <property type="term" value="F:actin filament binding"/>
    <property type="evidence" value="ECO:0007669"/>
    <property type="project" value="TreeGrafter"/>
</dbReference>
<comment type="subcellular location">
    <subcellularLocation>
        <location evidence="1">Nucleus</location>
    </subcellularLocation>
</comment>
<dbReference type="InterPro" id="IPR008847">
    <property type="entry name" value="Suf"/>
</dbReference>
<feature type="domain" description="Ras-GAP" evidence="4">
    <location>
        <begin position="1"/>
        <end position="88"/>
    </location>
</feature>
<evidence type="ECO:0000256" key="1">
    <source>
        <dbReference type="ARBA" id="ARBA00004123"/>
    </source>
</evidence>
<keyword evidence="6" id="KW-1185">Reference proteome</keyword>
<dbReference type="InterPro" id="IPR008936">
    <property type="entry name" value="Rho_GTPase_activation_prot"/>
</dbReference>
<keyword evidence="3" id="KW-0539">Nucleus</keyword>
<dbReference type="SUPFAM" id="SSF48350">
    <property type="entry name" value="GTPase activation domain, GAP"/>
    <property type="match status" value="1"/>
</dbReference>
<proteinExistence type="predicted"/>
<comment type="caution">
    <text evidence="5">The sequence shown here is derived from an EMBL/GenBank/DDBJ whole genome shotgun (WGS) entry which is preliminary data.</text>
</comment>
<evidence type="ECO:0000313" key="6">
    <source>
        <dbReference type="Proteomes" id="UP000006757"/>
    </source>
</evidence>
<organism evidence="5 6">
    <name type="scientific">Trichosporon asahii var. asahii (strain CBS 8904)</name>
    <name type="common">Yeast</name>
    <dbReference type="NCBI Taxonomy" id="1220162"/>
    <lineage>
        <taxon>Eukaryota</taxon>
        <taxon>Fungi</taxon>
        <taxon>Dikarya</taxon>
        <taxon>Basidiomycota</taxon>
        <taxon>Agaricomycotina</taxon>
        <taxon>Tremellomycetes</taxon>
        <taxon>Trichosporonales</taxon>
        <taxon>Trichosporonaceae</taxon>
        <taxon>Trichosporon</taxon>
    </lineage>
</organism>
<evidence type="ECO:0000259" key="4">
    <source>
        <dbReference type="PROSITE" id="PS50018"/>
    </source>
</evidence>
<dbReference type="GO" id="GO:1903479">
    <property type="term" value="P:mitotic actomyosin contractile ring assembly actin filament organization"/>
    <property type="evidence" value="ECO:0007669"/>
    <property type="project" value="TreeGrafter"/>
</dbReference>
<dbReference type="PANTHER" id="PTHR14149">
    <property type="entry name" value="RAS GTPASE-ACTIVATING PROTEIN WITH IQ MOTIF"/>
    <property type="match status" value="1"/>
</dbReference>
<dbReference type="Pfam" id="PF00616">
    <property type="entry name" value="RasGAP"/>
    <property type="match status" value="1"/>
</dbReference>
<accession>K1VV75</accession>
<protein>
    <submittedName>
        <fullName evidence="5">Cytoskeletal protein binding protein</fullName>
    </submittedName>
</protein>
<reference evidence="5 6" key="1">
    <citation type="journal article" date="2012" name="Eukaryot. Cell">
        <title>Genome sequence of the Trichosporon asahii environmental strain CBS 8904.</title>
        <authorList>
            <person name="Yang R.Y."/>
            <person name="Li H.T."/>
            <person name="Zhu H."/>
            <person name="Zhou G.P."/>
            <person name="Wang M."/>
            <person name="Wang L."/>
        </authorList>
    </citation>
    <scope>NUCLEOTIDE SEQUENCE [LARGE SCALE GENOMIC DNA]</scope>
    <source>
        <strain evidence="5 6">CBS 8904</strain>
    </source>
</reference>
<dbReference type="AlphaFoldDB" id="K1VV75"/>
<dbReference type="EMBL" id="AMBO01000337">
    <property type="protein sequence ID" value="EKD00643.1"/>
    <property type="molecule type" value="Genomic_DNA"/>
</dbReference>
<name>K1VV75_TRIAC</name>
<evidence type="ECO:0000256" key="2">
    <source>
        <dbReference type="ARBA" id="ARBA00022737"/>
    </source>
</evidence>
<dbReference type="GO" id="GO:0110085">
    <property type="term" value="C:mitotic actomyosin contractile ring"/>
    <property type="evidence" value="ECO:0007669"/>
    <property type="project" value="TreeGrafter"/>
</dbReference>
<dbReference type="HOGENOM" id="CLU_834674_0_0_1"/>
<evidence type="ECO:0000256" key="3">
    <source>
        <dbReference type="ARBA" id="ARBA00023242"/>
    </source>
</evidence>
<dbReference type="GO" id="GO:0006396">
    <property type="term" value="P:RNA processing"/>
    <property type="evidence" value="ECO:0007669"/>
    <property type="project" value="InterPro"/>
</dbReference>
<dbReference type="InterPro" id="IPR001936">
    <property type="entry name" value="RasGAP_dom"/>
</dbReference>
<dbReference type="Proteomes" id="UP000006757">
    <property type="component" value="Unassembled WGS sequence"/>
</dbReference>
<sequence>MVAKSIMASIPQMPYALRLMAREALFALRVRYQCDDSLLWPVVAKAVVMPFILPAIAAPETYGIAENVNPVMRRNLNAIAHLLGLIASQDLGLTVKDRLVREPLQEYIRVAGKEMSDFIFDVAEVDFQVQEMLESTSEATPISITRKDIYGLLAILIRHQQTITAGKPKDPIESVLDQLEGPPIDYDRSNATVRVRLTNRLAQLQTSDPEVARNLVQVLAGLDAEDGEHVALRLRLKFTDARDLWVRRLKLGETAYLHYIRRQNPGDGPDPAATRTTVIQAYEYALKECGVDRESGEIWQEYISYLTDFKSKNPWEQQQNTDNVRKLLQYERT</sequence>
<gene>
    <name evidence="5" type="ORF">A1Q2_05070</name>
</gene>